<gene>
    <name evidence="2" type="ORF">ANCDUO_14906</name>
</gene>
<keyword evidence="1" id="KW-0812">Transmembrane</keyword>
<organism evidence="2 3">
    <name type="scientific">Ancylostoma duodenale</name>
    <dbReference type="NCBI Taxonomy" id="51022"/>
    <lineage>
        <taxon>Eukaryota</taxon>
        <taxon>Metazoa</taxon>
        <taxon>Ecdysozoa</taxon>
        <taxon>Nematoda</taxon>
        <taxon>Chromadorea</taxon>
        <taxon>Rhabditida</taxon>
        <taxon>Rhabditina</taxon>
        <taxon>Rhabditomorpha</taxon>
        <taxon>Strongyloidea</taxon>
        <taxon>Ancylostomatidae</taxon>
        <taxon>Ancylostomatinae</taxon>
        <taxon>Ancylostoma</taxon>
    </lineage>
</organism>
<proteinExistence type="predicted"/>
<evidence type="ECO:0000256" key="1">
    <source>
        <dbReference type="SAM" id="Phobius"/>
    </source>
</evidence>
<accession>A0A0C2G1X0</accession>
<sequence>YMERLRRLKESITSIQPRVVAETTARLALASAANYYLSQCMFDRRLIPFLDNVFKASPLINWSAFHRDADRMPKMQKLWPPHDNFELAVVFTMALYVTLKYLLTPENVLQVLQRLVGRPDFTVSEEDEKPLGTERLPSSLLAVRLFSAAVVAVCVFTLLLPMQRLAEMHIFVISLNFFHMLLMCELTAVIMFFYSERVQDKVKTE</sequence>
<dbReference type="AlphaFoldDB" id="A0A0C2G1X0"/>
<evidence type="ECO:0000313" key="2">
    <source>
        <dbReference type="EMBL" id="KIH54945.1"/>
    </source>
</evidence>
<protein>
    <submittedName>
        <fullName evidence="2">Uncharacterized protein</fullName>
    </submittedName>
</protein>
<feature type="transmembrane region" description="Helical" evidence="1">
    <location>
        <begin position="172"/>
        <end position="194"/>
    </location>
</feature>
<dbReference type="EMBL" id="KN738192">
    <property type="protein sequence ID" value="KIH54945.1"/>
    <property type="molecule type" value="Genomic_DNA"/>
</dbReference>
<keyword evidence="1" id="KW-0472">Membrane</keyword>
<dbReference type="OrthoDB" id="5852703at2759"/>
<feature type="non-terminal residue" evidence="2">
    <location>
        <position position="1"/>
    </location>
</feature>
<keyword evidence="3" id="KW-1185">Reference proteome</keyword>
<dbReference type="Proteomes" id="UP000054047">
    <property type="component" value="Unassembled WGS sequence"/>
</dbReference>
<feature type="transmembrane region" description="Helical" evidence="1">
    <location>
        <begin position="141"/>
        <end position="160"/>
    </location>
</feature>
<keyword evidence="1" id="KW-1133">Transmembrane helix</keyword>
<evidence type="ECO:0000313" key="3">
    <source>
        <dbReference type="Proteomes" id="UP000054047"/>
    </source>
</evidence>
<name>A0A0C2G1X0_9BILA</name>
<reference evidence="2 3" key="1">
    <citation type="submission" date="2013-12" db="EMBL/GenBank/DDBJ databases">
        <title>Draft genome of the parsitic nematode Ancylostoma duodenale.</title>
        <authorList>
            <person name="Mitreva M."/>
        </authorList>
    </citation>
    <scope>NUCLEOTIDE SEQUENCE [LARGE SCALE GENOMIC DNA]</scope>
    <source>
        <strain evidence="2 3">Zhejiang</strain>
    </source>
</reference>